<proteinExistence type="predicted"/>
<feature type="transmembrane region" description="Helical" evidence="1">
    <location>
        <begin position="55"/>
        <end position="75"/>
    </location>
</feature>
<name>A0AAE3NFY0_RALSL</name>
<accession>A0AAE3NFY0</accession>
<reference evidence="2" key="1">
    <citation type="submission" date="2021-09" db="EMBL/GenBank/DDBJ databases">
        <title>Genomic analysis of Ralstonia spp.</title>
        <authorList>
            <person name="Aburjaile F."/>
            <person name="Ariute J.C."/>
            <person name="Pais A.K.L."/>
            <person name="Albuquerque G.M.R."/>
            <person name="Silva A.M.F."/>
            <person name="Brenig B."/>
            <person name="Azevedo V."/>
            <person name="Matiuzzi M."/>
            <person name="Ramos R."/>
            <person name="Goes-Neto A."/>
            <person name="Soares S."/>
            <person name="Iseppon A.M.B."/>
            <person name="Souza E."/>
            <person name="Gama M."/>
        </authorList>
    </citation>
    <scope>NUCLEOTIDE SEQUENCE</scope>
    <source>
        <strain evidence="2">B4</strain>
    </source>
</reference>
<keyword evidence="1" id="KW-0472">Membrane</keyword>
<dbReference type="Proteomes" id="UP001143674">
    <property type="component" value="Unassembled WGS sequence"/>
</dbReference>
<keyword evidence="1" id="KW-1133">Transmembrane helix</keyword>
<organism evidence="2 3">
    <name type="scientific">Ralstonia solanacearum</name>
    <name type="common">Pseudomonas solanacearum</name>
    <dbReference type="NCBI Taxonomy" id="305"/>
    <lineage>
        <taxon>Bacteria</taxon>
        <taxon>Pseudomonadati</taxon>
        <taxon>Pseudomonadota</taxon>
        <taxon>Betaproteobacteria</taxon>
        <taxon>Burkholderiales</taxon>
        <taxon>Burkholderiaceae</taxon>
        <taxon>Ralstonia</taxon>
        <taxon>Ralstonia solanacearum species complex</taxon>
    </lineage>
</organism>
<dbReference type="RefSeq" id="WP_184852097.1">
    <property type="nucleotide sequence ID" value="NZ_JABZEH010000002.1"/>
</dbReference>
<sequence length="143" mass="16092">MNFEGVVVHWVVGDGDFIELSGWLVDKEEGLFILGDHYPEDRNYPDRVKIKNGNIIYPILASVASFGGGWSLLFYRAKICGYMSGGDAPEIRALSISVQADRSSEEFKEIDICDAVVEGYVSRLGDYDFSGRPDPTRDWLDRF</sequence>
<gene>
    <name evidence="2" type="ORF">LBW55_07950</name>
</gene>
<dbReference type="EMBL" id="JAIVEX010000004">
    <property type="protein sequence ID" value="MDB0521545.1"/>
    <property type="molecule type" value="Genomic_DNA"/>
</dbReference>
<evidence type="ECO:0000313" key="2">
    <source>
        <dbReference type="EMBL" id="MDB0521545.1"/>
    </source>
</evidence>
<comment type="caution">
    <text evidence="2">The sequence shown here is derived from an EMBL/GenBank/DDBJ whole genome shotgun (WGS) entry which is preliminary data.</text>
</comment>
<keyword evidence="1" id="KW-0812">Transmembrane</keyword>
<evidence type="ECO:0000256" key="1">
    <source>
        <dbReference type="SAM" id="Phobius"/>
    </source>
</evidence>
<protein>
    <submittedName>
        <fullName evidence="2">Uncharacterized protein</fullName>
    </submittedName>
</protein>
<dbReference type="AlphaFoldDB" id="A0AAE3NFY0"/>
<evidence type="ECO:0000313" key="3">
    <source>
        <dbReference type="Proteomes" id="UP001143674"/>
    </source>
</evidence>